<evidence type="ECO:0000313" key="1">
    <source>
        <dbReference type="EMBL" id="MFI2477948.1"/>
    </source>
</evidence>
<dbReference type="EMBL" id="JBIRYO010000031">
    <property type="protein sequence ID" value="MFI2477948.1"/>
    <property type="molecule type" value="Genomic_DNA"/>
</dbReference>
<dbReference type="Proteomes" id="UP001611415">
    <property type="component" value="Unassembled WGS sequence"/>
</dbReference>
<name>A0ABW7X9Y1_9NOCA</name>
<protein>
    <submittedName>
        <fullName evidence="1">Uncharacterized protein</fullName>
    </submittedName>
</protein>
<accession>A0ABW7X9Y1</accession>
<comment type="caution">
    <text evidence="1">The sequence shown here is derived from an EMBL/GenBank/DDBJ whole genome shotgun (WGS) entry which is preliminary data.</text>
</comment>
<organism evidence="1 2">
    <name type="scientific">Nocardia xishanensis</name>
    <dbReference type="NCBI Taxonomy" id="238964"/>
    <lineage>
        <taxon>Bacteria</taxon>
        <taxon>Bacillati</taxon>
        <taxon>Actinomycetota</taxon>
        <taxon>Actinomycetes</taxon>
        <taxon>Mycobacteriales</taxon>
        <taxon>Nocardiaceae</taxon>
        <taxon>Nocardia</taxon>
    </lineage>
</organism>
<keyword evidence="2" id="KW-1185">Reference proteome</keyword>
<reference evidence="1 2" key="1">
    <citation type="submission" date="2024-10" db="EMBL/GenBank/DDBJ databases">
        <title>The Natural Products Discovery Center: Release of the First 8490 Sequenced Strains for Exploring Actinobacteria Biosynthetic Diversity.</title>
        <authorList>
            <person name="Kalkreuter E."/>
            <person name="Kautsar S.A."/>
            <person name="Yang D."/>
            <person name="Bader C.D."/>
            <person name="Teijaro C.N."/>
            <person name="Fluegel L."/>
            <person name="Davis C.M."/>
            <person name="Simpson J.R."/>
            <person name="Lauterbach L."/>
            <person name="Steele A.D."/>
            <person name="Gui C."/>
            <person name="Meng S."/>
            <person name="Li G."/>
            <person name="Viehrig K."/>
            <person name="Ye F."/>
            <person name="Su P."/>
            <person name="Kiefer A.F."/>
            <person name="Nichols A."/>
            <person name="Cepeda A.J."/>
            <person name="Yan W."/>
            <person name="Fan B."/>
            <person name="Jiang Y."/>
            <person name="Adhikari A."/>
            <person name="Zheng C.-J."/>
            <person name="Schuster L."/>
            <person name="Cowan T.M."/>
            <person name="Smanski M.J."/>
            <person name="Chevrette M.G."/>
            <person name="De Carvalho L.P.S."/>
            <person name="Shen B."/>
        </authorList>
    </citation>
    <scope>NUCLEOTIDE SEQUENCE [LARGE SCALE GENOMIC DNA]</scope>
    <source>
        <strain evidence="1 2">NPDC019275</strain>
    </source>
</reference>
<sequence length="128" mass="14190">MREQVEFTVVEVGADPERLSWDRDLLLIELRELDFDDIGRPIVGAAPRGTRAGDVTTVASIAAIVSSPAVVQAATEIVKSWLTRRTRGAVRIKVRDYEIEISAASTDEWRTLIPEFLACLRDANHGET</sequence>
<gene>
    <name evidence="1" type="ORF">ACH49W_31685</name>
</gene>
<proteinExistence type="predicted"/>
<evidence type="ECO:0000313" key="2">
    <source>
        <dbReference type="Proteomes" id="UP001611415"/>
    </source>
</evidence>
<dbReference type="RefSeq" id="WP_357402799.1">
    <property type="nucleotide sequence ID" value="NZ_JBEYCD010000003.1"/>
</dbReference>